<dbReference type="GO" id="GO:0038203">
    <property type="term" value="P:TORC2 signaling"/>
    <property type="evidence" value="ECO:0007669"/>
    <property type="project" value="TreeGrafter"/>
</dbReference>
<evidence type="ECO:0000256" key="1">
    <source>
        <dbReference type="SAM" id="MobiDB-lite"/>
    </source>
</evidence>
<evidence type="ECO:0008006" key="4">
    <source>
        <dbReference type="Google" id="ProtNLM"/>
    </source>
</evidence>
<name>A0AAD7TJQ8_9APHY</name>
<dbReference type="Proteomes" id="UP001215151">
    <property type="component" value="Unassembled WGS sequence"/>
</dbReference>
<feature type="compositionally biased region" description="Polar residues" evidence="1">
    <location>
        <begin position="146"/>
        <end position="160"/>
    </location>
</feature>
<evidence type="ECO:0000313" key="2">
    <source>
        <dbReference type="EMBL" id="KAJ8463330.1"/>
    </source>
</evidence>
<dbReference type="GO" id="GO:0031932">
    <property type="term" value="C:TORC2 complex"/>
    <property type="evidence" value="ECO:0007669"/>
    <property type="project" value="TreeGrafter"/>
</dbReference>
<dbReference type="AlphaFoldDB" id="A0AAD7TJQ8"/>
<reference evidence="2" key="1">
    <citation type="submission" date="2022-11" db="EMBL/GenBank/DDBJ databases">
        <title>Genome Sequence of Cubamyces cubensis.</title>
        <authorList>
            <person name="Buettner E."/>
        </authorList>
    </citation>
    <scope>NUCLEOTIDE SEQUENCE</scope>
    <source>
        <strain evidence="2">MPL-01</strain>
    </source>
</reference>
<feature type="compositionally biased region" description="Basic and acidic residues" evidence="1">
    <location>
        <begin position="574"/>
        <end position="590"/>
    </location>
</feature>
<organism evidence="2 3">
    <name type="scientific">Trametes cubensis</name>
    <dbReference type="NCBI Taxonomy" id="1111947"/>
    <lineage>
        <taxon>Eukaryota</taxon>
        <taxon>Fungi</taxon>
        <taxon>Dikarya</taxon>
        <taxon>Basidiomycota</taxon>
        <taxon>Agaricomycotina</taxon>
        <taxon>Agaricomycetes</taxon>
        <taxon>Polyporales</taxon>
        <taxon>Polyporaceae</taxon>
        <taxon>Trametes</taxon>
    </lineage>
</organism>
<sequence length="696" mass="74649">MAGRSAHVRLVSGLVPGPHSNDDHDFLSAIHRERERERGRGVGTMPMRTPERRRSSSQGDATPRAPPHSLSPDNNNTHNSNSSQQTNTIPGGDHPSKRLGFLGDILLSSAGSISVASSAQRSSPIPHSLLPTRSHSRGDSALARDNASSPTPTMATSAGQPSKGHVSPSKASSTRTYDAKLVSREMHRLGNLAHLPSLALTPSLSLSATPSNITLAAHMAPGPGSSANSSVSALSAGGLAADNPWTSLHVLVLPLFNEEPLRVPIEDLNQLVKRHIQTVVSAAPGKAIAALENDTYELISAGMVTLNAKLAGVEDEKLILRVVELWTSFWTKVLPYLEGALLPLQTDPILSSLYRHPKARPASPTATQNGKGAGAGHIVSTAATQIDVRALALVSFRDRIVLPLFPRLYARLTMSTSKEDNPLVGIEPHHSRLQQMLLVLVSQRSQRLVSHSLTAPPPQPTAGEAALARLVRAMHAPLVSLARRHSFASTTTTGTATTSTVTSRTRPHAHAPPPLPLPLLQPAGAGGRRRGAPPSFLSAGLPRDRRGRIAQKSDTYVYWDGGETDTPRVAFADPGRERDKELLESLRSPDPDSANSRMSAHMGGWALGSGRPGDEDGYEHDEDEDEEEDEEDEDEVNLDWDSAQAVVERMVGMKSDAPLPPTPPAHMQQGQQTQMQAQPPASQQQPSQPEMRRRQT</sequence>
<accession>A0AAD7TJQ8</accession>
<feature type="region of interest" description="Disordered" evidence="1">
    <location>
        <begin position="485"/>
        <end position="696"/>
    </location>
</feature>
<feature type="region of interest" description="Disordered" evidence="1">
    <location>
        <begin position="118"/>
        <end position="176"/>
    </location>
</feature>
<dbReference type="PANTHER" id="PTHR32428:SF2">
    <property type="entry name" value="TARGET OF RAPAMYCIN COMPLEX 2 SUBUNIT BIT61-RELATED"/>
    <property type="match status" value="1"/>
</dbReference>
<dbReference type="InterPro" id="IPR013745">
    <property type="entry name" value="Bit61/PRR5"/>
</dbReference>
<feature type="compositionally biased region" description="Low complexity" evidence="1">
    <location>
        <begin position="74"/>
        <end position="88"/>
    </location>
</feature>
<feature type="compositionally biased region" description="Pro residues" evidence="1">
    <location>
        <begin position="510"/>
        <end position="519"/>
    </location>
</feature>
<dbReference type="Pfam" id="PF08539">
    <property type="entry name" value="HbrB"/>
    <property type="match status" value="1"/>
</dbReference>
<proteinExistence type="predicted"/>
<feature type="region of interest" description="Disordered" evidence="1">
    <location>
        <begin position="1"/>
        <end position="97"/>
    </location>
</feature>
<dbReference type="PANTHER" id="PTHR32428">
    <property type="entry name" value="TARGET OF RAPAMYCIN COMPLEX 2 SUBUNIT BIT61-RELATED"/>
    <property type="match status" value="1"/>
</dbReference>
<evidence type="ECO:0000313" key="3">
    <source>
        <dbReference type="Proteomes" id="UP001215151"/>
    </source>
</evidence>
<feature type="compositionally biased region" description="Low complexity" evidence="1">
    <location>
        <begin position="489"/>
        <end position="504"/>
    </location>
</feature>
<gene>
    <name evidence="2" type="ORF">ONZ51_g10330</name>
</gene>
<feature type="compositionally biased region" description="Acidic residues" evidence="1">
    <location>
        <begin position="615"/>
        <end position="638"/>
    </location>
</feature>
<feature type="compositionally biased region" description="Low complexity" evidence="1">
    <location>
        <begin position="665"/>
        <end position="689"/>
    </location>
</feature>
<protein>
    <recommendedName>
        <fullName evidence="4">HbrB-domain-containing protein</fullName>
    </recommendedName>
</protein>
<comment type="caution">
    <text evidence="2">The sequence shown here is derived from an EMBL/GenBank/DDBJ whole genome shotgun (WGS) entry which is preliminary data.</text>
</comment>
<dbReference type="EMBL" id="JAPEVG010000401">
    <property type="protein sequence ID" value="KAJ8463330.1"/>
    <property type="molecule type" value="Genomic_DNA"/>
</dbReference>
<feature type="compositionally biased region" description="Basic and acidic residues" evidence="1">
    <location>
        <begin position="20"/>
        <end position="40"/>
    </location>
</feature>
<keyword evidence="3" id="KW-1185">Reference proteome</keyword>